<dbReference type="AlphaFoldDB" id="A0A3S3NTK1"/>
<dbReference type="Proteomes" id="UP000283530">
    <property type="component" value="Unassembled WGS sequence"/>
</dbReference>
<dbReference type="EMBL" id="QPKB01000006">
    <property type="protein sequence ID" value="RWR86258.1"/>
    <property type="molecule type" value="Genomic_DNA"/>
</dbReference>
<name>A0A3S3NTK1_9MAGN</name>
<accession>A0A3S3NTK1</accession>
<evidence type="ECO:0000313" key="3">
    <source>
        <dbReference type="Proteomes" id="UP000283530"/>
    </source>
</evidence>
<sequence>MRLRARNLNRRDNGDYVPINLDYIFEEDDPLDEWLAEREEAILPNTDFLDESMVDIDESDREQERVSPPQPPLRKSTTTRESVAGSSSQDSQRQQHGHSRKPEMTSSSSECVTGDKNKSSSRSNGTSGTLSKAKQWIKDPTFQYKRKTKGGKSTHTQSRRLATHEEEEEEEERKTSTSSKSSSPQDDHSRNEQAQEGSDGGDGEDNITIYYPIHGGQSEPAVGWSKNGEQSEEYPHHSN</sequence>
<reference evidence="2 3" key="1">
    <citation type="journal article" date="2019" name="Nat. Plants">
        <title>Stout camphor tree genome fills gaps in understanding of flowering plant genome evolution.</title>
        <authorList>
            <person name="Chaw S.M."/>
            <person name="Liu Y.C."/>
            <person name="Wu Y.W."/>
            <person name="Wang H.Y."/>
            <person name="Lin C.I."/>
            <person name="Wu C.S."/>
            <person name="Ke H.M."/>
            <person name="Chang L.Y."/>
            <person name="Hsu C.Y."/>
            <person name="Yang H.T."/>
            <person name="Sudianto E."/>
            <person name="Hsu M.H."/>
            <person name="Wu K.P."/>
            <person name="Wang L.N."/>
            <person name="Leebens-Mack J.H."/>
            <person name="Tsai I.J."/>
        </authorList>
    </citation>
    <scope>NUCLEOTIDE SEQUENCE [LARGE SCALE GENOMIC DNA]</scope>
    <source>
        <strain evidence="3">cv. Chaw 1501</strain>
        <tissue evidence="2">Young leaves</tissue>
    </source>
</reference>
<comment type="caution">
    <text evidence="2">The sequence shown here is derived from an EMBL/GenBank/DDBJ whole genome shotgun (WGS) entry which is preliminary data.</text>
</comment>
<keyword evidence="3" id="KW-1185">Reference proteome</keyword>
<feature type="region of interest" description="Disordered" evidence="1">
    <location>
        <begin position="42"/>
        <end position="239"/>
    </location>
</feature>
<proteinExistence type="predicted"/>
<gene>
    <name evidence="2" type="ORF">CKAN_01514700</name>
</gene>
<feature type="compositionally biased region" description="Acidic residues" evidence="1">
    <location>
        <begin position="48"/>
        <end position="61"/>
    </location>
</feature>
<evidence type="ECO:0000256" key="1">
    <source>
        <dbReference type="SAM" id="MobiDB-lite"/>
    </source>
</evidence>
<evidence type="ECO:0000313" key="2">
    <source>
        <dbReference type="EMBL" id="RWR86258.1"/>
    </source>
</evidence>
<protein>
    <submittedName>
        <fullName evidence="2">Serine, glycine and glutamine-rich-like protein</fullName>
    </submittedName>
</protein>
<organism evidence="2 3">
    <name type="scientific">Cinnamomum micranthum f. kanehirae</name>
    <dbReference type="NCBI Taxonomy" id="337451"/>
    <lineage>
        <taxon>Eukaryota</taxon>
        <taxon>Viridiplantae</taxon>
        <taxon>Streptophyta</taxon>
        <taxon>Embryophyta</taxon>
        <taxon>Tracheophyta</taxon>
        <taxon>Spermatophyta</taxon>
        <taxon>Magnoliopsida</taxon>
        <taxon>Magnoliidae</taxon>
        <taxon>Laurales</taxon>
        <taxon>Lauraceae</taxon>
        <taxon>Cinnamomum</taxon>
    </lineage>
</organism>
<feature type="compositionally biased region" description="Polar residues" evidence="1">
    <location>
        <begin position="120"/>
        <end position="132"/>
    </location>
</feature>
<feature type="compositionally biased region" description="Polar residues" evidence="1">
    <location>
        <begin position="75"/>
        <end position="94"/>
    </location>
</feature>